<organism evidence="2 3">
    <name type="scientific">Paenibacillus rhizolycopersici</name>
    <dbReference type="NCBI Taxonomy" id="2780073"/>
    <lineage>
        <taxon>Bacteria</taxon>
        <taxon>Bacillati</taxon>
        <taxon>Bacillota</taxon>
        <taxon>Bacilli</taxon>
        <taxon>Bacillales</taxon>
        <taxon>Paenibacillaceae</taxon>
        <taxon>Paenibacillus</taxon>
    </lineage>
</organism>
<comment type="caution">
    <text evidence="2">The sequence shown here is derived from an EMBL/GenBank/DDBJ whole genome shotgun (WGS) entry which is preliminary data.</text>
</comment>
<accession>A0ABS2HAC9</accession>
<proteinExistence type="predicted"/>
<sequence length="46" mass="5246">MATLWAIGKFVLFMAGLGLAVYVYLLFMRGLNQIPEPKDQRDKDQS</sequence>
<keyword evidence="1" id="KW-1133">Transmembrane helix</keyword>
<dbReference type="Proteomes" id="UP001516620">
    <property type="component" value="Unassembled WGS sequence"/>
</dbReference>
<dbReference type="RefSeq" id="WP_155607098.1">
    <property type="nucleotide sequence ID" value="NZ_JADCNN020000021.1"/>
</dbReference>
<feature type="transmembrane region" description="Helical" evidence="1">
    <location>
        <begin position="6"/>
        <end position="27"/>
    </location>
</feature>
<gene>
    <name evidence="2" type="ORF">IM700_018680</name>
</gene>
<dbReference type="EMBL" id="JADCNN020000021">
    <property type="protein sequence ID" value="MBM6997691.1"/>
    <property type="molecule type" value="Genomic_DNA"/>
</dbReference>
<reference evidence="2 3" key="1">
    <citation type="submission" date="2021-01" db="EMBL/GenBank/DDBJ databases">
        <title>Paenibacillus sp.nov. isolated from the rhizosphere soil of tomato plant.</title>
        <authorList>
            <person name="Thin K.K."/>
            <person name="Zhang X."/>
            <person name="He S."/>
        </authorList>
    </citation>
    <scope>NUCLEOTIDE SEQUENCE [LARGE SCALE GENOMIC DNA]</scope>
    <source>
        <strain evidence="2 3">DXFW5</strain>
    </source>
</reference>
<evidence type="ECO:0000313" key="3">
    <source>
        <dbReference type="Proteomes" id="UP001516620"/>
    </source>
</evidence>
<keyword evidence="1" id="KW-0812">Transmembrane</keyword>
<keyword evidence="3" id="KW-1185">Reference proteome</keyword>
<keyword evidence="1" id="KW-0472">Membrane</keyword>
<evidence type="ECO:0000313" key="2">
    <source>
        <dbReference type="EMBL" id="MBM6997691.1"/>
    </source>
</evidence>
<evidence type="ECO:0000256" key="1">
    <source>
        <dbReference type="SAM" id="Phobius"/>
    </source>
</evidence>
<protein>
    <submittedName>
        <fullName evidence="2">Uncharacterized protein</fullName>
    </submittedName>
</protein>
<name>A0ABS2HAC9_9BACL</name>